<keyword evidence="2" id="KW-0813">Transport</keyword>
<evidence type="ECO:0008006" key="11">
    <source>
        <dbReference type="Google" id="ProtNLM"/>
    </source>
</evidence>
<feature type="region of interest" description="Disordered" evidence="9">
    <location>
        <begin position="98"/>
        <end position="143"/>
    </location>
</feature>
<proteinExistence type="inferred from homology"/>
<evidence type="ECO:0000313" key="10">
    <source>
        <dbReference type="EMBL" id="VAW88502.1"/>
    </source>
</evidence>
<keyword evidence="6" id="KW-1133">Transmembrane helix</keyword>
<dbReference type="InterPro" id="IPR018448">
    <property type="entry name" value="TatB"/>
</dbReference>
<evidence type="ECO:0000256" key="7">
    <source>
        <dbReference type="ARBA" id="ARBA00023010"/>
    </source>
</evidence>
<dbReference type="PANTHER" id="PTHR33162">
    <property type="entry name" value="SEC-INDEPENDENT PROTEIN TRANSLOCASE PROTEIN TATA, CHLOROPLASTIC"/>
    <property type="match status" value="1"/>
</dbReference>
<evidence type="ECO:0000256" key="8">
    <source>
        <dbReference type="ARBA" id="ARBA00023136"/>
    </source>
</evidence>
<dbReference type="PRINTS" id="PR01506">
    <property type="entry name" value="TATBPROTEIN"/>
</dbReference>
<dbReference type="NCBIfam" id="TIGR01410">
    <property type="entry name" value="tatB"/>
    <property type="match status" value="1"/>
</dbReference>
<evidence type="ECO:0000256" key="2">
    <source>
        <dbReference type="ARBA" id="ARBA00022448"/>
    </source>
</evidence>
<comment type="subcellular location">
    <subcellularLocation>
        <location evidence="1">Membrane</location>
        <topology evidence="1">Single-pass membrane protein</topology>
    </subcellularLocation>
</comment>
<dbReference type="Gene3D" id="1.20.5.3310">
    <property type="match status" value="1"/>
</dbReference>
<dbReference type="AlphaFoldDB" id="A0A3B0ZM79"/>
<name>A0A3B0ZM79_9ZZZZ</name>
<dbReference type="PANTHER" id="PTHR33162:SF1">
    <property type="entry name" value="SEC-INDEPENDENT PROTEIN TRANSLOCASE PROTEIN TATA, CHLOROPLASTIC"/>
    <property type="match status" value="1"/>
</dbReference>
<dbReference type="GO" id="GO:0016020">
    <property type="term" value="C:membrane"/>
    <property type="evidence" value="ECO:0007669"/>
    <property type="project" value="UniProtKB-SubCell"/>
</dbReference>
<accession>A0A3B0ZM79</accession>
<evidence type="ECO:0000256" key="6">
    <source>
        <dbReference type="ARBA" id="ARBA00022989"/>
    </source>
</evidence>
<dbReference type="Pfam" id="PF02416">
    <property type="entry name" value="TatA_B_E"/>
    <property type="match status" value="1"/>
</dbReference>
<feature type="compositionally biased region" description="Basic and acidic residues" evidence="9">
    <location>
        <begin position="103"/>
        <end position="113"/>
    </location>
</feature>
<organism evidence="10">
    <name type="scientific">hydrothermal vent metagenome</name>
    <dbReference type="NCBI Taxonomy" id="652676"/>
    <lineage>
        <taxon>unclassified sequences</taxon>
        <taxon>metagenomes</taxon>
        <taxon>ecological metagenomes</taxon>
    </lineage>
</organism>
<dbReference type="EMBL" id="UOFQ01000099">
    <property type="protein sequence ID" value="VAW88502.1"/>
    <property type="molecule type" value="Genomic_DNA"/>
</dbReference>
<protein>
    <recommendedName>
        <fullName evidence="11">Twin-arginine translocation protein TatB</fullName>
    </recommendedName>
</protein>
<feature type="compositionally biased region" description="Basic and acidic residues" evidence="9">
    <location>
        <begin position="131"/>
        <end position="143"/>
    </location>
</feature>
<gene>
    <name evidence="10" type="ORF">MNBD_GAMMA17-651</name>
</gene>
<evidence type="ECO:0000256" key="1">
    <source>
        <dbReference type="ARBA" id="ARBA00004167"/>
    </source>
</evidence>
<evidence type="ECO:0000256" key="4">
    <source>
        <dbReference type="ARBA" id="ARBA00022692"/>
    </source>
</evidence>
<dbReference type="GO" id="GO:0043953">
    <property type="term" value="P:protein transport by the Tat complex"/>
    <property type="evidence" value="ECO:0007669"/>
    <property type="project" value="InterPro"/>
</dbReference>
<keyword evidence="5" id="KW-0653">Protein transport</keyword>
<dbReference type="GO" id="GO:0008320">
    <property type="term" value="F:protein transmembrane transporter activity"/>
    <property type="evidence" value="ECO:0007669"/>
    <property type="project" value="InterPro"/>
</dbReference>
<keyword evidence="7" id="KW-0811">Translocation</keyword>
<dbReference type="InterPro" id="IPR003369">
    <property type="entry name" value="TatA/B/E"/>
</dbReference>
<evidence type="ECO:0000256" key="5">
    <source>
        <dbReference type="ARBA" id="ARBA00022927"/>
    </source>
</evidence>
<dbReference type="HAMAP" id="MF_00237">
    <property type="entry name" value="TatB"/>
    <property type="match status" value="1"/>
</dbReference>
<keyword evidence="8" id="KW-0472">Membrane</keyword>
<evidence type="ECO:0000256" key="9">
    <source>
        <dbReference type="SAM" id="MobiDB-lite"/>
    </source>
</evidence>
<evidence type="ECO:0000256" key="3">
    <source>
        <dbReference type="ARBA" id="ARBA00022475"/>
    </source>
</evidence>
<feature type="compositionally biased region" description="Polar residues" evidence="9">
    <location>
        <begin position="119"/>
        <end position="130"/>
    </location>
</feature>
<sequence length="143" mass="15971">MFDIGFWELTVIAIVALLVVGPEELPTLARTTGRWINKARNFMGEMKDELEGEVDRGKELKERIAEETKIAEAHRSLSETTRAVSAIKRDLNDMISGDVLKPIPKEERDRMAAEEAEQVDSTAEPESSTSPKDDASDDVVKKQ</sequence>
<reference evidence="10" key="1">
    <citation type="submission" date="2018-06" db="EMBL/GenBank/DDBJ databases">
        <authorList>
            <person name="Zhirakovskaya E."/>
        </authorList>
    </citation>
    <scope>NUCLEOTIDE SEQUENCE</scope>
</reference>
<keyword evidence="3" id="KW-1003">Cell membrane</keyword>
<keyword evidence="4" id="KW-0812">Transmembrane</keyword>